<evidence type="ECO:0000313" key="4">
    <source>
        <dbReference type="EMBL" id="KLN52861.1"/>
    </source>
</evidence>
<dbReference type="AlphaFoldDB" id="A0A0H2LT32"/>
<reference evidence="4 5" key="1">
    <citation type="submission" date="2015-03" db="EMBL/GenBank/DDBJ databases">
        <title>Genome sequence of Variovorax paradoxus TBEA6.</title>
        <authorList>
            <person name="Poehlein A."/>
            <person name="Schuldes J."/>
            <person name="Wuebbeler J.H."/>
            <person name="Hiessl S."/>
            <person name="Steinbuechel A."/>
            <person name="Daniel R."/>
        </authorList>
    </citation>
    <scope>NUCLEOTIDE SEQUENCE [LARGE SCALE GENOMIC DNA]</scope>
    <source>
        <strain evidence="4 5">TBEA6</strain>
    </source>
</reference>
<dbReference type="Gene3D" id="2.60.120.10">
    <property type="entry name" value="Jelly Rolls"/>
    <property type="match status" value="1"/>
</dbReference>
<dbReference type="InterPro" id="IPR001387">
    <property type="entry name" value="Cro/C1-type_HTH"/>
</dbReference>
<protein>
    <submittedName>
        <fullName evidence="4">Anaerobic benzoate catabolism transcriptional regulator</fullName>
    </submittedName>
</protein>
<keyword evidence="5" id="KW-1185">Reference proteome</keyword>
<evidence type="ECO:0000259" key="3">
    <source>
        <dbReference type="PROSITE" id="PS50943"/>
    </source>
</evidence>
<proteinExistence type="predicted"/>
<dbReference type="InterPro" id="IPR013096">
    <property type="entry name" value="Cupin_2"/>
</dbReference>
<evidence type="ECO:0000256" key="2">
    <source>
        <dbReference type="SAM" id="MobiDB-lite"/>
    </source>
</evidence>
<feature type="domain" description="HTH cro/C1-type" evidence="3">
    <location>
        <begin position="23"/>
        <end position="77"/>
    </location>
</feature>
<dbReference type="RefSeq" id="WP_047787180.1">
    <property type="nucleotide sequence ID" value="NZ_JZWI01000043.1"/>
</dbReference>
<feature type="compositionally biased region" description="Polar residues" evidence="2">
    <location>
        <begin position="218"/>
        <end position="227"/>
    </location>
</feature>
<organism evidence="4 5">
    <name type="scientific">Variovorax paradoxus</name>
    <dbReference type="NCBI Taxonomy" id="34073"/>
    <lineage>
        <taxon>Bacteria</taxon>
        <taxon>Pseudomonadati</taxon>
        <taxon>Pseudomonadota</taxon>
        <taxon>Betaproteobacteria</taxon>
        <taxon>Burkholderiales</taxon>
        <taxon>Comamonadaceae</taxon>
        <taxon>Variovorax</taxon>
    </lineage>
</organism>
<dbReference type="InterPro" id="IPR014710">
    <property type="entry name" value="RmlC-like_jellyroll"/>
</dbReference>
<dbReference type="SUPFAM" id="SSF47413">
    <property type="entry name" value="lambda repressor-like DNA-binding domains"/>
    <property type="match status" value="1"/>
</dbReference>
<dbReference type="GO" id="GO:0003677">
    <property type="term" value="F:DNA binding"/>
    <property type="evidence" value="ECO:0007669"/>
    <property type="project" value="UniProtKB-KW"/>
</dbReference>
<dbReference type="SUPFAM" id="SSF51182">
    <property type="entry name" value="RmlC-like cupins"/>
    <property type="match status" value="1"/>
</dbReference>
<dbReference type="Gene3D" id="1.10.260.40">
    <property type="entry name" value="lambda repressor-like DNA-binding domains"/>
    <property type="match status" value="1"/>
</dbReference>
<comment type="caution">
    <text evidence="4">The sequence shown here is derived from an EMBL/GenBank/DDBJ whole genome shotgun (WGS) entry which is preliminary data.</text>
</comment>
<gene>
    <name evidence="4" type="ORF">VPARA_60310</name>
</gene>
<dbReference type="SMART" id="SM00530">
    <property type="entry name" value="HTH_XRE"/>
    <property type="match status" value="1"/>
</dbReference>
<accession>A0A0H2LT32</accession>
<dbReference type="GO" id="GO:0003700">
    <property type="term" value="F:DNA-binding transcription factor activity"/>
    <property type="evidence" value="ECO:0007669"/>
    <property type="project" value="TreeGrafter"/>
</dbReference>
<dbReference type="InterPro" id="IPR010982">
    <property type="entry name" value="Lambda_DNA-bd_dom_sf"/>
</dbReference>
<feature type="region of interest" description="Disordered" evidence="2">
    <location>
        <begin position="208"/>
        <end position="227"/>
    </location>
</feature>
<evidence type="ECO:0000313" key="5">
    <source>
        <dbReference type="Proteomes" id="UP000035170"/>
    </source>
</evidence>
<dbReference type="GO" id="GO:0005829">
    <property type="term" value="C:cytosol"/>
    <property type="evidence" value="ECO:0007669"/>
    <property type="project" value="TreeGrafter"/>
</dbReference>
<dbReference type="Pfam" id="PF01381">
    <property type="entry name" value="HTH_3"/>
    <property type="match status" value="1"/>
</dbReference>
<dbReference type="PANTHER" id="PTHR46797">
    <property type="entry name" value="HTH-TYPE TRANSCRIPTIONAL REGULATOR"/>
    <property type="match status" value="1"/>
</dbReference>
<dbReference type="InterPro" id="IPR050807">
    <property type="entry name" value="TransReg_Diox_bact_type"/>
</dbReference>
<sequence length="227" mass="24844">MEENKADLDETIRTVARRLGERLRDARRSKAITLEVLSAKTDLSAGFLSRLERGETNASISNLIVISESLGIALRDCFEDAQECPRPGYVLTRAKDRSCEAPLSAGGYTYRLTSGDLEGEKVSAFELVYPAGETMHPEVMTHRGEEVLYLLEGTMEFRIGSDTMVLEPGDCVHFACDQPHTGENIGHGEARLLMIVSPVDSIDIPVARMSGRDPDSARSLTQLTGGK</sequence>
<dbReference type="Proteomes" id="UP000035170">
    <property type="component" value="Unassembled WGS sequence"/>
</dbReference>
<dbReference type="Pfam" id="PF07883">
    <property type="entry name" value="Cupin_2"/>
    <property type="match status" value="1"/>
</dbReference>
<keyword evidence="1" id="KW-0238">DNA-binding</keyword>
<dbReference type="EMBL" id="JZWI01000043">
    <property type="protein sequence ID" value="KLN52861.1"/>
    <property type="molecule type" value="Genomic_DNA"/>
</dbReference>
<dbReference type="PANTHER" id="PTHR46797:SF1">
    <property type="entry name" value="METHYLPHOSPHONATE SYNTHASE"/>
    <property type="match status" value="1"/>
</dbReference>
<dbReference type="PATRIC" id="fig|34073.19.peg.6192"/>
<dbReference type="CDD" id="cd00093">
    <property type="entry name" value="HTH_XRE"/>
    <property type="match status" value="1"/>
</dbReference>
<name>A0A0H2LT32_VARPD</name>
<dbReference type="InterPro" id="IPR011051">
    <property type="entry name" value="RmlC_Cupin_sf"/>
</dbReference>
<dbReference type="PROSITE" id="PS50943">
    <property type="entry name" value="HTH_CROC1"/>
    <property type="match status" value="1"/>
</dbReference>
<evidence type="ECO:0000256" key="1">
    <source>
        <dbReference type="ARBA" id="ARBA00023125"/>
    </source>
</evidence>
<dbReference type="CDD" id="cd02209">
    <property type="entry name" value="cupin_XRE_C"/>
    <property type="match status" value="1"/>
</dbReference>